<gene>
    <name evidence="1" type="ORF">K9W45_13095</name>
</gene>
<dbReference type="AlphaFoldDB" id="A0A9Y1BKJ6"/>
<accession>A0A9Y1BKJ6</accession>
<dbReference type="Proteomes" id="UP001201020">
    <property type="component" value="Chromosome"/>
</dbReference>
<name>A0A9Y1BKJ6_9ARCH</name>
<dbReference type="EMBL" id="CP084166">
    <property type="protein sequence ID" value="UJG40758.1"/>
    <property type="molecule type" value="Genomic_DNA"/>
</dbReference>
<reference evidence="1" key="1">
    <citation type="journal article" date="2022" name="Nat. Microbiol.">
        <title>Unique mobile elements and scalable gene flow at the prokaryote-eukaryote boundary revealed by circularized Asgard archaea genomes.</title>
        <authorList>
            <person name="Wu F."/>
            <person name="Speth D.R."/>
            <person name="Philosof A."/>
            <person name="Cremiere A."/>
            <person name="Narayanan A."/>
            <person name="Barco R.A."/>
            <person name="Connon S.A."/>
            <person name="Amend J.P."/>
            <person name="Antoshechkin I.A."/>
            <person name="Orphan V.J."/>
        </authorList>
    </citation>
    <scope>NUCLEOTIDE SEQUENCE</scope>
    <source>
        <strain evidence="1">PM71</strain>
    </source>
</reference>
<proteinExistence type="predicted"/>
<evidence type="ECO:0008006" key="2">
    <source>
        <dbReference type="Google" id="ProtNLM"/>
    </source>
</evidence>
<organism evidence="1">
    <name type="scientific">Candidatus Heimdallarchaeum aukensis</name>
    <dbReference type="NCBI Taxonomy" id="2876573"/>
    <lineage>
        <taxon>Archaea</taxon>
        <taxon>Promethearchaeati</taxon>
        <taxon>Candidatus Heimdallarchaeota</taxon>
        <taxon>Candidatus Heimdallarchaeia (ex Rinke et al. 2021) (nom. nud.)</taxon>
        <taxon>Candidatus Heimdallarchaeales</taxon>
        <taxon>Candidatus Heimdallarchaeaceae</taxon>
        <taxon>Candidatus Heimdallarchaeum</taxon>
    </lineage>
</organism>
<evidence type="ECO:0000313" key="1">
    <source>
        <dbReference type="EMBL" id="UJG40758.1"/>
    </source>
</evidence>
<sequence length="394" mass="46119">MTRLFITENISREAEEDLERLLLSVDKRAELFNYSPFILRIVNELLLEQGYTVGLGYKSTRTIIDNYWKGIRLPIQSDVIIRITDRVNIDYFWGIVVLLRDRVVHNKMWADLYSITKLKPKNDLIFRGIFSNFEENALNSVVEQIKSIVDKHSLSCKIENYTLYKRTKIVEDKVVDLYLPSDTSFSCKMCSICELPSNYSINPIPNKSTQHFQSLFTCQRIGFPSNLACLTLQEAIEISTKRQERLEKFCKPVMFSKNEEGVIVDYQLALNQNDGLCIFFDKDKGLCKIHEYKPLNCFSYPFLITKINDTQISIELDFSCPGLFKGKTDNLSSFLEAIYFRLLQGDNSRIEFNNVYSLKWDLSSYFGDYERVKEEDIEETLGYLYQKYNQFIEK</sequence>
<protein>
    <recommendedName>
        <fullName evidence="2">YkgJ family cysteine cluster protein</fullName>
    </recommendedName>
</protein>